<dbReference type="AlphaFoldDB" id="A0A1I7TK94"/>
<accession>A0A1I7TK94</accession>
<dbReference type="InterPro" id="IPR055899">
    <property type="entry name" value="DUF7476"/>
</dbReference>
<dbReference type="Proteomes" id="UP000095282">
    <property type="component" value="Unplaced"/>
</dbReference>
<evidence type="ECO:0000313" key="2">
    <source>
        <dbReference type="Proteomes" id="UP000095282"/>
    </source>
</evidence>
<sequence>MHYYKYGIVVHRILICEISKWRIAFFDGAVSDHQLLDVPDRIFDFDPCPGDSVKAKFDEQCDDTPSTITRCIDEWIRDVEIIDSHVVIFAIVHLSENCLNTAVAGEFPNEFFYIIQNENTDFCRIAIPKSAVDKAISERSPLQKPDELLIYRIGVSWDPFLFEGNINVNWRYHKNIPIVPVFELYYRENTLPYLSDSMIYGVLEGIAIAKNENGVLFWTPGMGCAVLSNVTGDIKMPSLGSVSYVLSRRCLPEKSFGFACCYELLPETKETKWNDIKIVTDGMTGSVYIEAHCECILLNKSSLFGMKVPHLGTLYRGLDRYKKKLSVGKSYYFRIEFQKENESHVPVIVDLCLEEDDYVQCRVVHVSQESRQYYAVIEPHGQTFERIKKKIDFIVIPFRVLFCAKGVHVETEELLNNCYVVRVRRPNKDHDVVRGLHVESYRQAAKDPMYSVLNKTVWIRALVRTENDSAGPIVLLCPRLEQRVVDFGRLTSKIPKNTSFAVHAQFALTLENEPVFWARYVAPTVHTLPRVTSRMVASLPNIQDIFDSISKDKKTTPSEQSTEKLKSTSNYLQNNMDKTDIQSARGSSSSANFVITESWAASESSTLARSIDSQRCDQSEASDNTILMDQIATESCYASSICSSSSSSTIRDFDKRSALNVDKMRLDDSFEPRRTLFRYNMPGRYQGFGPSSFRRPQTGGRPRRPMRYGLRQLKTVKKHEEILMDTVYSFMNNRMMFVEHERESRESWFRTPTAKVTTAKKTVAFVIPIETTKCRIERIRSYPRFTDLIRFIVLDTTINVCDASVVIPVGGMFPEMPKSFQLGERYKVDHFSFATDRMCRFAV</sequence>
<keyword evidence="2" id="KW-1185">Reference proteome</keyword>
<protein>
    <submittedName>
        <fullName evidence="3">Tudor domain-containing protein</fullName>
    </submittedName>
</protein>
<proteinExistence type="predicted"/>
<feature type="compositionally biased region" description="Basic and acidic residues" evidence="1">
    <location>
        <begin position="550"/>
        <end position="566"/>
    </location>
</feature>
<reference evidence="3" key="1">
    <citation type="submission" date="2016-11" db="UniProtKB">
        <authorList>
            <consortium name="WormBaseParasite"/>
        </authorList>
    </citation>
    <scope>IDENTIFICATION</scope>
</reference>
<dbReference type="WBParaSite" id="Csp11.Scaffold627.g6734.t1">
    <property type="protein sequence ID" value="Csp11.Scaffold627.g6734.t1"/>
    <property type="gene ID" value="Csp11.Scaffold627.g6734"/>
</dbReference>
<organism evidence="2 3">
    <name type="scientific">Caenorhabditis tropicalis</name>
    <dbReference type="NCBI Taxonomy" id="1561998"/>
    <lineage>
        <taxon>Eukaryota</taxon>
        <taxon>Metazoa</taxon>
        <taxon>Ecdysozoa</taxon>
        <taxon>Nematoda</taxon>
        <taxon>Chromadorea</taxon>
        <taxon>Rhabditida</taxon>
        <taxon>Rhabditina</taxon>
        <taxon>Rhabditomorpha</taxon>
        <taxon>Rhabditoidea</taxon>
        <taxon>Rhabditidae</taxon>
        <taxon>Peloderinae</taxon>
        <taxon>Caenorhabditis</taxon>
    </lineage>
</organism>
<name>A0A1I7TK94_9PELO</name>
<evidence type="ECO:0000313" key="3">
    <source>
        <dbReference type="WBParaSite" id="Csp11.Scaffold627.g6734.t1"/>
    </source>
</evidence>
<dbReference type="STRING" id="1561998.A0A1I7TK94"/>
<dbReference type="eggNOG" id="ENOG502TGGM">
    <property type="taxonomic scope" value="Eukaryota"/>
</dbReference>
<evidence type="ECO:0000256" key="1">
    <source>
        <dbReference type="SAM" id="MobiDB-lite"/>
    </source>
</evidence>
<dbReference type="Pfam" id="PF24288">
    <property type="entry name" value="DUF7476"/>
    <property type="match status" value="1"/>
</dbReference>
<feature type="region of interest" description="Disordered" evidence="1">
    <location>
        <begin position="550"/>
        <end position="570"/>
    </location>
</feature>